<dbReference type="KEGG" id="vpy:HZI73_00825"/>
<evidence type="ECO:0000313" key="1">
    <source>
        <dbReference type="EMBL" id="QUI20939.1"/>
    </source>
</evidence>
<protein>
    <submittedName>
        <fullName evidence="1">DUF951 domain-containing protein</fullName>
    </submittedName>
</protein>
<proteinExistence type="predicted"/>
<dbReference type="PIRSF" id="PIRSF037263">
    <property type="entry name" value="DUF951_bac"/>
    <property type="match status" value="1"/>
</dbReference>
<dbReference type="Proteomes" id="UP000683246">
    <property type="component" value="Chromosome"/>
</dbReference>
<dbReference type="PANTHER" id="PTHR38455">
    <property type="entry name" value="HYPOTHETICAL CYTOSOLIC PROTEIN"/>
    <property type="match status" value="1"/>
</dbReference>
<sequence length="63" mass="7319">MDIKIDDVVHLKKQHPCGSHEWEVLRTGIDFRIKCLGCGHQVMIPRKKLEKNIKKIKRNGADL</sequence>
<dbReference type="EMBL" id="CP058649">
    <property type="protein sequence ID" value="QUI20939.1"/>
    <property type="molecule type" value="Genomic_DNA"/>
</dbReference>
<reference evidence="1" key="1">
    <citation type="submission" date="2020-07" db="EMBL/GenBank/DDBJ databases">
        <title>Vallitalea pronyensis genome.</title>
        <authorList>
            <person name="Postec A."/>
        </authorList>
    </citation>
    <scope>NUCLEOTIDE SEQUENCE</scope>
    <source>
        <strain evidence="1">FatNI3</strain>
    </source>
</reference>
<accession>A0A8J8SF65</accession>
<dbReference type="AlphaFoldDB" id="A0A8J8SF65"/>
<organism evidence="1 2">
    <name type="scientific">Vallitalea pronyensis</name>
    <dbReference type="NCBI Taxonomy" id="1348613"/>
    <lineage>
        <taxon>Bacteria</taxon>
        <taxon>Bacillati</taxon>
        <taxon>Bacillota</taxon>
        <taxon>Clostridia</taxon>
        <taxon>Lachnospirales</taxon>
        <taxon>Vallitaleaceae</taxon>
        <taxon>Vallitalea</taxon>
    </lineage>
</organism>
<keyword evidence="2" id="KW-1185">Reference proteome</keyword>
<name>A0A8J8SF65_9FIRM</name>
<dbReference type="PANTHER" id="PTHR38455:SF1">
    <property type="entry name" value="DUF951 DOMAIN-CONTAINING PROTEIN"/>
    <property type="match status" value="1"/>
</dbReference>
<evidence type="ECO:0000313" key="2">
    <source>
        <dbReference type="Proteomes" id="UP000683246"/>
    </source>
</evidence>
<gene>
    <name evidence="1" type="ORF">HZI73_00825</name>
</gene>
<dbReference type="InterPro" id="IPR009296">
    <property type="entry name" value="DUF951"/>
</dbReference>
<dbReference type="Pfam" id="PF06107">
    <property type="entry name" value="DUF951"/>
    <property type="match status" value="1"/>
</dbReference>
<dbReference type="RefSeq" id="WP_212696398.1">
    <property type="nucleotide sequence ID" value="NZ_CP058649.1"/>
</dbReference>